<evidence type="ECO:0000256" key="1">
    <source>
        <dbReference type="ARBA" id="ARBA00002578"/>
    </source>
</evidence>
<evidence type="ECO:0000256" key="6">
    <source>
        <dbReference type="ARBA" id="ARBA00022989"/>
    </source>
</evidence>
<feature type="transmembrane region" description="Helical" evidence="10">
    <location>
        <begin position="71"/>
        <end position="89"/>
    </location>
</feature>
<dbReference type="EMBL" id="VSZS01000067">
    <property type="protein sequence ID" value="TYR30144.1"/>
    <property type="molecule type" value="Genomic_DNA"/>
</dbReference>
<reference evidence="11 12" key="1">
    <citation type="submission" date="2019-08" db="EMBL/GenBank/DDBJ databases">
        <authorList>
            <person name="Seo Y.L."/>
        </authorList>
    </citation>
    <scope>NUCLEOTIDE SEQUENCE [LARGE SCALE GENOMIC DNA]</scope>
    <source>
        <strain evidence="11 12">MaA-C15</strain>
    </source>
</reference>
<dbReference type="Pfam" id="PF01311">
    <property type="entry name" value="Bac_export_1"/>
    <property type="match status" value="1"/>
</dbReference>
<keyword evidence="7 10" id="KW-0472">Membrane</keyword>
<sequence length="253" mass="27203">MFAAGLNLETIAFAAFLAFCRIGACFMLMPGLSSMRVAMHVRLFVAIAVTWALLAHLWDSIIPHLDRTPDGMVLLVASELLIGATIGLVTRFYTLALQFAASAIAMTGGFGGMAGTVVEENEPQAPLAALITLCALMVLFIFDFHHEIFKALVLSYEVAPVSGFFGAQSALIDLVDTLAQSFYITLRLASPFLAYAILFNLAIGFVNKLAPQIPVYFVSLPFIIVGCLTLLYFGIGMMLSLFVDGFIPTTLGG</sequence>
<dbReference type="GO" id="GO:0005886">
    <property type="term" value="C:plasma membrane"/>
    <property type="evidence" value="ECO:0007669"/>
    <property type="project" value="UniProtKB-SubCell"/>
</dbReference>
<keyword evidence="11" id="KW-0966">Cell projection</keyword>
<name>A0A5D4GPQ7_9HYPH</name>
<evidence type="ECO:0000256" key="3">
    <source>
        <dbReference type="ARBA" id="ARBA00021717"/>
    </source>
</evidence>
<keyword evidence="4 10" id="KW-1003">Cell membrane</keyword>
<accession>A0A5D4GPQ7</accession>
<keyword evidence="12" id="KW-1185">Reference proteome</keyword>
<dbReference type="OrthoDB" id="9779817at2"/>
<evidence type="ECO:0000256" key="8">
    <source>
        <dbReference type="ARBA" id="ARBA00023143"/>
    </source>
</evidence>
<evidence type="ECO:0000256" key="10">
    <source>
        <dbReference type="RuleBase" id="RU362071"/>
    </source>
</evidence>
<evidence type="ECO:0000256" key="4">
    <source>
        <dbReference type="ARBA" id="ARBA00022475"/>
    </source>
</evidence>
<feature type="transmembrane region" description="Helical" evidence="10">
    <location>
        <begin position="124"/>
        <end position="142"/>
    </location>
</feature>
<keyword evidence="5 10" id="KW-0812">Transmembrane</keyword>
<evidence type="ECO:0000256" key="5">
    <source>
        <dbReference type="ARBA" id="ARBA00022692"/>
    </source>
</evidence>
<evidence type="ECO:0000256" key="7">
    <source>
        <dbReference type="ARBA" id="ARBA00023136"/>
    </source>
</evidence>
<evidence type="ECO:0000313" key="12">
    <source>
        <dbReference type="Proteomes" id="UP000323258"/>
    </source>
</evidence>
<dbReference type="NCBIfam" id="TIGR01400">
    <property type="entry name" value="fliR"/>
    <property type="match status" value="1"/>
</dbReference>
<keyword evidence="11" id="KW-0282">Flagellum</keyword>
<dbReference type="Proteomes" id="UP000323258">
    <property type="component" value="Unassembled WGS sequence"/>
</dbReference>
<dbReference type="PRINTS" id="PR00953">
    <property type="entry name" value="TYPE3IMRPROT"/>
</dbReference>
<dbReference type="InterPro" id="IPR002010">
    <property type="entry name" value="T3SS_IM_R"/>
</dbReference>
<keyword evidence="8 10" id="KW-0975">Bacterial flagellum</keyword>
<proteinExistence type="inferred from homology"/>
<evidence type="ECO:0000256" key="2">
    <source>
        <dbReference type="ARBA" id="ARBA00009772"/>
    </source>
</evidence>
<protein>
    <recommendedName>
        <fullName evidence="3 9">Flagellar biosynthetic protein FliR</fullName>
    </recommendedName>
</protein>
<dbReference type="PANTHER" id="PTHR30065">
    <property type="entry name" value="FLAGELLAR BIOSYNTHETIC PROTEIN FLIR"/>
    <property type="match status" value="1"/>
</dbReference>
<comment type="subcellular location">
    <subcellularLocation>
        <location evidence="10">Cell membrane</location>
        <topology evidence="10">Multi-pass membrane protein</topology>
    </subcellularLocation>
    <subcellularLocation>
        <location evidence="10">Bacterial flagellum basal body</location>
    </subcellularLocation>
</comment>
<feature type="transmembrane region" description="Helical" evidence="10">
    <location>
        <begin position="41"/>
        <end position="59"/>
    </location>
</feature>
<dbReference type="PANTHER" id="PTHR30065:SF1">
    <property type="entry name" value="SURFACE PRESENTATION OF ANTIGENS PROTEIN SPAR"/>
    <property type="match status" value="1"/>
</dbReference>
<keyword evidence="11" id="KW-0969">Cilium</keyword>
<gene>
    <name evidence="11" type="primary">fliR</name>
    <name evidence="11" type="ORF">FY036_19865</name>
</gene>
<reference evidence="11 12" key="2">
    <citation type="submission" date="2019-09" db="EMBL/GenBank/DDBJ databases">
        <title>Mesorhizobium sp. MaA-C15 isolated from Microcystis aeruginosa.</title>
        <authorList>
            <person name="Jeong S.E."/>
            <person name="Jin H.M."/>
            <person name="Jeon C.O."/>
        </authorList>
    </citation>
    <scope>NUCLEOTIDE SEQUENCE [LARGE SCALE GENOMIC DNA]</scope>
    <source>
        <strain evidence="11 12">MaA-C15</strain>
    </source>
</reference>
<comment type="function">
    <text evidence="1 10">Role in flagellar biosynthesis.</text>
</comment>
<evidence type="ECO:0000313" key="11">
    <source>
        <dbReference type="EMBL" id="TYR30144.1"/>
    </source>
</evidence>
<dbReference type="GO" id="GO:0009425">
    <property type="term" value="C:bacterial-type flagellum basal body"/>
    <property type="evidence" value="ECO:0007669"/>
    <property type="project" value="UniProtKB-SubCell"/>
</dbReference>
<feature type="transmembrane region" description="Helical" evidence="10">
    <location>
        <begin position="222"/>
        <end position="243"/>
    </location>
</feature>
<dbReference type="RefSeq" id="WP_148916502.1">
    <property type="nucleotide sequence ID" value="NZ_VSZS01000067.1"/>
</dbReference>
<feature type="transmembrane region" description="Helical" evidence="10">
    <location>
        <begin position="192"/>
        <end position="210"/>
    </location>
</feature>
<dbReference type="InterPro" id="IPR006303">
    <property type="entry name" value="FliR"/>
</dbReference>
<feature type="transmembrane region" description="Helical" evidence="10">
    <location>
        <begin position="96"/>
        <end position="118"/>
    </location>
</feature>
<comment type="caution">
    <text evidence="11">The sequence shown here is derived from an EMBL/GenBank/DDBJ whole genome shotgun (WGS) entry which is preliminary data.</text>
</comment>
<dbReference type="GO" id="GO:0044780">
    <property type="term" value="P:bacterial-type flagellum assembly"/>
    <property type="evidence" value="ECO:0007669"/>
    <property type="project" value="UniProtKB-UniRule"/>
</dbReference>
<comment type="similarity">
    <text evidence="2 10">Belongs to the FliR/MopE/SpaR family.</text>
</comment>
<evidence type="ECO:0000256" key="9">
    <source>
        <dbReference type="NCBIfam" id="TIGR01400"/>
    </source>
</evidence>
<dbReference type="GO" id="GO:0006605">
    <property type="term" value="P:protein targeting"/>
    <property type="evidence" value="ECO:0007669"/>
    <property type="project" value="UniProtKB-UniRule"/>
</dbReference>
<keyword evidence="6 10" id="KW-1133">Transmembrane helix</keyword>
<dbReference type="AlphaFoldDB" id="A0A5D4GPQ7"/>
<feature type="transmembrane region" description="Helical" evidence="10">
    <location>
        <begin position="154"/>
        <end position="172"/>
    </location>
</feature>
<feature type="transmembrane region" description="Helical" evidence="10">
    <location>
        <begin position="12"/>
        <end position="29"/>
    </location>
</feature>
<organism evidence="11 12">
    <name type="scientific">Neoaquamicrobium microcysteis</name>
    <dbReference type="NCBI Taxonomy" id="2682781"/>
    <lineage>
        <taxon>Bacteria</taxon>
        <taxon>Pseudomonadati</taxon>
        <taxon>Pseudomonadota</taxon>
        <taxon>Alphaproteobacteria</taxon>
        <taxon>Hyphomicrobiales</taxon>
        <taxon>Phyllobacteriaceae</taxon>
        <taxon>Neoaquamicrobium</taxon>
    </lineage>
</organism>